<keyword evidence="9" id="KW-0408">Iron</keyword>
<comment type="cofactor">
    <cofactor evidence="1">
        <name>heme</name>
        <dbReference type="ChEBI" id="CHEBI:30413"/>
    </cofactor>
</comment>
<evidence type="ECO:0000256" key="4">
    <source>
        <dbReference type="ARBA" id="ARBA00022617"/>
    </source>
</evidence>
<dbReference type="InterPro" id="IPR002403">
    <property type="entry name" value="Cyt_P450_E_grp-IV"/>
</dbReference>
<evidence type="ECO:0000256" key="3">
    <source>
        <dbReference type="ARBA" id="ARBA00010617"/>
    </source>
</evidence>
<dbReference type="PANTHER" id="PTHR47953">
    <property type="entry name" value="OS08G0105600 PROTEIN"/>
    <property type="match status" value="1"/>
</dbReference>
<evidence type="ECO:0000256" key="7">
    <source>
        <dbReference type="ARBA" id="ARBA00022989"/>
    </source>
</evidence>
<keyword evidence="4" id="KW-0349">Heme</keyword>
<organism evidence="12 13">
    <name type="scientific">Vigna unguiculata</name>
    <name type="common">Cowpea</name>
    <dbReference type="NCBI Taxonomy" id="3917"/>
    <lineage>
        <taxon>Eukaryota</taxon>
        <taxon>Viridiplantae</taxon>
        <taxon>Streptophyta</taxon>
        <taxon>Embryophyta</taxon>
        <taxon>Tracheophyta</taxon>
        <taxon>Spermatophyta</taxon>
        <taxon>Magnoliopsida</taxon>
        <taxon>eudicotyledons</taxon>
        <taxon>Gunneridae</taxon>
        <taxon>Pentapetalae</taxon>
        <taxon>rosids</taxon>
        <taxon>fabids</taxon>
        <taxon>Fabales</taxon>
        <taxon>Fabaceae</taxon>
        <taxon>Papilionoideae</taxon>
        <taxon>50 kb inversion clade</taxon>
        <taxon>NPAAA clade</taxon>
        <taxon>indigoferoid/millettioid clade</taxon>
        <taxon>Phaseoleae</taxon>
        <taxon>Vigna</taxon>
    </lineage>
</organism>
<dbReference type="GO" id="GO:0016705">
    <property type="term" value="F:oxidoreductase activity, acting on paired donors, with incorporation or reduction of molecular oxygen"/>
    <property type="evidence" value="ECO:0007669"/>
    <property type="project" value="InterPro"/>
</dbReference>
<dbReference type="GO" id="GO:0004497">
    <property type="term" value="F:monooxygenase activity"/>
    <property type="evidence" value="ECO:0007669"/>
    <property type="project" value="UniProtKB-KW"/>
</dbReference>
<comment type="subcellular location">
    <subcellularLocation>
        <location evidence="2">Membrane</location>
        <topology evidence="2">Single-pass membrane protein</topology>
    </subcellularLocation>
</comment>
<evidence type="ECO:0000256" key="2">
    <source>
        <dbReference type="ARBA" id="ARBA00004167"/>
    </source>
</evidence>
<dbReference type="InterPro" id="IPR001128">
    <property type="entry name" value="Cyt_P450"/>
</dbReference>
<protein>
    <submittedName>
        <fullName evidence="12">Cytochrome P450</fullName>
    </submittedName>
</protein>
<evidence type="ECO:0000313" key="12">
    <source>
        <dbReference type="EMBL" id="QCD78191.1"/>
    </source>
</evidence>
<keyword evidence="10" id="KW-0503">Monooxygenase</keyword>
<evidence type="ECO:0000256" key="5">
    <source>
        <dbReference type="ARBA" id="ARBA00022692"/>
    </source>
</evidence>
<dbReference type="GO" id="GO:0016020">
    <property type="term" value="C:membrane"/>
    <property type="evidence" value="ECO:0007669"/>
    <property type="project" value="UniProtKB-SubCell"/>
</dbReference>
<accession>A0A4D6KUN5</accession>
<evidence type="ECO:0000256" key="10">
    <source>
        <dbReference type="ARBA" id="ARBA00023033"/>
    </source>
</evidence>
<keyword evidence="8" id="KW-0560">Oxidoreductase</keyword>
<evidence type="ECO:0000256" key="1">
    <source>
        <dbReference type="ARBA" id="ARBA00001971"/>
    </source>
</evidence>
<comment type="similarity">
    <text evidence="3">Belongs to the cytochrome P450 family.</text>
</comment>
<proteinExistence type="inferred from homology"/>
<dbReference type="GO" id="GO:0020037">
    <property type="term" value="F:heme binding"/>
    <property type="evidence" value="ECO:0007669"/>
    <property type="project" value="InterPro"/>
</dbReference>
<keyword evidence="6" id="KW-0479">Metal-binding</keyword>
<dbReference type="PRINTS" id="PR00465">
    <property type="entry name" value="EP450IV"/>
</dbReference>
<sequence>MKGRVDENSLNELKYLKLVMKETLRLHPPGSLLLPRERGQTCEIHGYNIPAKTKVIVNAWAIGRDPNYWTEPERFYPERFIDSTIDYKGNNFEYIPFGVEEGYALEAHLQPELWNWRLQCCCITLIGSFQVE</sequence>
<dbReference type="SUPFAM" id="SSF48264">
    <property type="entry name" value="Cytochrome P450"/>
    <property type="match status" value="1"/>
</dbReference>
<gene>
    <name evidence="12" type="ORF">DEO72_LG1g1823</name>
</gene>
<dbReference type="AlphaFoldDB" id="A0A4D6KUN5"/>
<dbReference type="Gene3D" id="1.10.630.10">
    <property type="entry name" value="Cytochrome P450"/>
    <property type="match status" value="1"/>
</dbReference>
<dbReference type="Proteomes" id="UP000501690">
    <property type="component" value="Linkage Group LG1"/>
</dbReference>
<dbReference type="Pfam" id="PF00067">
    <property type="entry name" value="p450"/>
    <property type="match status" value="1"/>
</dbReference>
<keyword evidence="5" id="KW-0812">Transmembrane</keyword>
<evidence type="ECO:0000256" key="6">
    <source>
        <dbReference type="ARBA" id="ARBA00022723"/>
    </source>
</evidence>
<name>A0A4D6KUN5_VIGUN</name>
<evidence type="ECO:0000256" key="11">
    <source>
        <dbReference type="ARBA" id="ARBA00023136"/>
    </source>
</evidence>
<dbReference type="EMBL" id="CP039345">
    <property type="protein sequence ID" value="QCD78191.1"/>
    <property type="molecule type" value="Genomic_DNA"/>
</dbReference>
<evidence type="ECO:0000256" key="8">
    <source>
        <dbReference type="ARBA" id="ARBA00023002"/>
    </source>
</evidence>
<dbReference type="GO" id="GO:0005506">
    <property type="term" value="F:iron ion binding"/>
    <property type="evidence" value="ECO:0007669"/>
    <property type="project" value="InterPro"/>
</dbReference>
<evidence type="ECO:0000256" key="9">
    <source>
        <dbReference type="ARBA" id="ARBA00023004"/>
    </source>
</evidence>
<dbReference type="InterPro" id="IPR036396">
    <property type="entry name" value="Cyt_P450_sf"/>
</dbReference>
<reference evidence="12 13" key="1">
    <citation type="submission" date="2019-04" db="EMBL/GenBank/DDBJ databases">
        <title>An improved genome assembly and genetic linkage map for asparagus bean, Vigna unguiculata ssp. sesquipedialis.</title>
        <authorList>
            <person name="Xia Q."/>
            <person name="Zhang R."/>
            <person name="Dong Y."/>
        </authorList>
    </citation>
    <scope>NUCLEOTIDE SEQUENCE [LARGE SCALE GENOMIC DNA]</scope>
    <source>
        <tissue evidence="12">Leaf</tissue>
    </source>
</reference>
<keyword evidence="13" id="KW-1185">Reference proteome</keyword>
<keyword evidence="11" id="KW-0472">Membrane</keyword>
<dbReference type="PANTHER" id="PTHR47953:SF19">
    <property type="entry name" value="OS06G0641600 PROTEIN"/>
    <property type="match status" value="1"/>
</dbReference>
<keyword evidence="7" id="KW-1133">Transmembrane helix</keyword>
<dbReference type="InterPro" id="IPR052306">
    <property type="entry name" value="CYP450_71D"/>
</dbReference>
<evidence type="ECO:0000313" key="13">
    <source>
        <dbReference type="Proteomes" id="UP000501690"/>
    </source>
</evidence>